<dbReference type="InterPro" id="IPR003598">
    <property type="entry name" value="Ig_sub2"/>
</dbReference>
<keyword evidence="1" id="KW-1133">Transmembrane helix</keyword>
<keyword evidence="1" id="KW-0472">Membrane</keyword>
<reference evidence="5" key="1">
    <citation type="submission" date="2011-10" db="EMBL/GenBank/DDBJ databases">
        <authorList>
            <consortium name="Soft-shell Turtle Genome Consortium"/>
        </authorList>
    </citation>
    <scope>NUCLEOTIDE SEQUENCE [LARGE SCALE GENOMIC DNA]</scope>
    <source>
        <strain evidence="5">Daiwa-1</strain>
    </source>
</reference>
<evidence type="ECO:0000256" key="2">
    <source>
        <dbReference type="SAM" id="SignalP"/>
    </source>
</evidence>
<dbReference type="InterPro" id="IPR013106">
    <property type="entry name" value="Ig_V-set"/>
</dbReference>
<dbReference type="InterPro" id="IPR015274">
    <property type="entry name" value="CD4-extracel"/>
</dbReference>
<dbReference type="HOGENOM" id="CLU_684356_0_0_1"/>
<evidence type="ECO:0000256" key="1">
    <source>
        <dbReference type="SAM" id="Phobius"/>
    </source>
</evidence>
<keyword evidence="1" id="KW-0812">Transmembrane</keyword>
<dbReference type="eggNOG" id="ENOG502S0W5">
    <property type="taxonomic scope" value="Eukaryota"/>
</dbReference>
<dbReference type="InterPro" id="IPR021963">
    <property type="entry name" value="Tcell_CD4_Cterm"/>
</dbReference>
<feature type="domain" description="Ig-like" evidence="3">
    <location>
        <begin position="64"/>
        <end position="190"/>
    </location>
</feature>
<dbReference type="AlphaFoldDB" id="K7G8F0"/>
<dbReference type="Proteomes" id="UP000007267">
    <property type="component" value="Unassembled WGS sequence"/>
</dbReference>
<dbReference type="PROSITE" id="PS50835">
    <property type="entry name" value="IG_LIKE"/>
    <property type="match status" value="1"/>
</dbReference>
<reference evidence="4" key="4">
    <citation type="submission" date="2025-09" db="UniProtKB">
        <authorList>
            <consortium name="Ensembl"/>
        </authorList>
    </citation>
    <scope>IDENTIFICATION</scope>
</reference>
<feature type="chain" id="PRO_5013039745" evidence="2">
    <location>
        <begin position="16"/>
        <end position="458"/>
    </location>
</feature>
<evidence type="ECO:0000313" key="5">
    <source>
        <dbReference type="Proteomes" id="UP000007267"/>
    </source>
</evidence>
<dbReference type="InterPro" id="IPR013098">
    <property type="entry name" value="Ig_I-set"/>
</dbReference>
<keyword evidence="2" id="KW-0732">Signal</keyword>
<dbReference type="PANTHER" id="PTHR11422:SF0">
    <property type="entry name" value="T-CELL SURFACE GLYCOPROTEIN CD4"/>
    <property type="match status" value="1"/>
</dbReference>
<keyword evidence="5" id="KW-1185">Reference proteome</keyword>
<dbReference type="Pfam" id="PF07686">
    <property type="entry name" value="V-set"/>
    <property type="match status" value="1"/>
</dbReference>
<dbReference type="PANTHER" id="PTHR11422">
    <property type="entry name" value="T-CELL SURFACE GLYCOPROTEIN CD4"/>
    <property type="match status" value="1"/>
</dbReference>
<dbReference type="GeneTree" id="ENSGT00390000001745"/>
<dbReference type="Gene3D" id="2.60.40.10">
    <property type="entry name" value="Immunoglobulins"/>
    <property type="match status" value="4"/>
</dbReference>
<protein>
    <submittedName>
        <fullName evidence="4">CD4 molecule</fullName>
    </submittedName>
</protein>
<dbReference type="InterPro" id="IPR013783">
    <property type="entry name" value="Ig-like_fold"/>
</dbReference>
<dbReference type="EMBL" id="AGCU01093928">
    <property type="status" value="NOT_ANNOTATED_CDS"/>
    <property type="molecule type" value="Genomic_DNA"/>
</dbReference>
<dbReference type="STRING" id="13735.ENSPSIP00000016561"/>
<proteinExistence type="predicted"/>
<dbReference type="InterPro" id="IPR036179">
    <property type="entry name" value="Ig-like_dom_sf"/>
</dbReference>
<dbReference type="SMART" id="SM00409">
    <property type="entry name" value="IG"/>
    <property type="match status" value="3"/>
</dbReference>
<evidence type="ECO:0000313" key="4">
    <source>
        <dbReference type="Ensembl" id="ENSPSIP00000016561.1"/>
    </source>
</evidence>
<accession>K7G8F0</accession>
<feature type="transmembrane region" description="Helical" evidence="1">
    <location>
        <begin position="403"/>
        <end position="426"/>
    </location>
</feature>
<organism evidence="4 5">
    <name type="scientific">Pelodiscus sinensis</name>
    <name type="common">Chinese softshell turtle</name>
    <name type="synonym">Trionyx sinensis</name>
    <dbReference type="NCBI Taxonomy" id="13735"/>
    <lineage>
        <taxon>Eukaryota</taxon>
        <taxon>Metazoa</taxon>
        <taxon>Chordata</taxon>
        <taxon>Craniata</taxon>
        <taxon>Vertebrata</taxon>
        <taxon>Euteleostomi</taxon>
        <taxon>Archelosauria</taxon>
        <taxon>Testudinata</taxon>
        <taxon>Testudines</taxon>
        <taxon>Cryptodira</taxon>
        <taxon>Trionychia</taxon>
        <taxon>Trionychidae</taxon>
        <taxon>Pelodiscus</taxon>
    </lineage>
</organism>
<dbReference type="InterPro" id="IPR007110">
    <property type="entry name" value="Ig-like_dom"/>
</dbReference>
<dbReference type="InterPro" id="IPR003599">
    <property type="entry name" value="Ig_sub"/>
</dbReference>
<dbReference type="SMART" id="SM00408">
    <property type="entry name" value="IGc2"/>
    <property type="match status" value="2"/>
</dbReference>
<reference evidence="5" key="2">
    <citation type="journal article" date="2013" name="Nat. Genet.">
        <title>The draft genomes of soft-shell turtle and green sea turtle yield insights into the development and evolution of the turtle-specific body plan.</title>
        <authorList>
            <person name="Wang Z."/>
            <person name="Pascual-Anaya J."/>
            <person name="Zadissa A."/>
            <person name="Li W."/>
            <person name="Niimura Y."/>
            <person name="Huang Z."/>
            <person name="Li C."/>
            <person name="White S."/>
            <person name="Xiong Z."/>
            <person name="Fang D."/>
            <person name="Wang B."/>
            <person name="Ming Y."/>
            <person name="Chen Y."/>
            <person name="Zheng Y."/>
            <person name="Kuraku S."/>
            <person name="Pignatelli M."/>
            <person name="Herrero J."/>
            <person name="Beal K."/>
            <person name="Nozawa M."/>
            <person name="Li Q."/>
            <person name="Wang J."/>
            <person name="Zhang H."/>
            <person name="Yu L."/>
            <person name="Shigenobu S."/>
            <person name="Wang J."/>
            <person name="Liu J."/>
            <person name="Flicek P."/>
            <person name="Searle S."/>
            <person name="Wang J."/>
            <person name="Kuratani S."/>
            <person name="Yin Y."/>
            <person name="Aken B."/>
            <person name="Zhang G."/>
            <person name="Irie N."/>
        </authorList>
    </citation>
    <scope>NUCLEOTIDE SEQUENCE [LARGE SCALE GENOMIC DNA]</scope>
    <source>
        <strain evidence="5">Daiwa-1</strain>
    </source>
</reference>
<dbReference type="SUPFAM" id="SSF48726">
    <property type="entry name" value="Immunoglobulin"/>
    <property type="match status" value="4"/>
</dbReference>
<dbReference type="Gene3D" id="1.20.5.900">
    <property type="entry name" value="transmembrane domain of human cd4"/>
    <property type="match status" value="1"/>
</dbReference>
<feature type="signal peptide" evidence="2">
    <location>
        <begin position="1"/>
        <end position="15"/>
    </location>
</feature>
<dbReference type="Pfam" id="PF09191">
    <property type="entry name" value="CD4-extracel"/>
    <property type="match status" value="1"/>
</dbReference>
<dbReference type="Pfam" id="PF07679">
    <property type="entry name" value="I-set"/>
    <property type="match status" value="1"/>
</dbReference>
<reference evidence="4" key="3">
    <citation type="submission" date="2025-08" db="UniProtKB">
        <authorList>
            <consortium name="Ensembl"/>
        </authorList>
    </citation>
    <scope>IDENTIFICATION</scope>
</reference>
<evidence type="ECO:0000259" key="3">
    <source>
        <dbReference type="PROSITE" id="PS50835"/>
    </source>
</evidence>
<dbReference type="Ensembl" id="ENSPSIT00000016637.1">
    <property type="protein sequence ID" value="ENSPSIP00000016561.1"/>
    <property type="gene ID" value="ENSPSIG00000014631.1"/>
</dbReference>
<dbReference type="OMA" id="KTCQCSH"/>
<sequence>SIILGSLLGLISAMAEEGTTVFGVIGEQMILPCTDQAQKDDVTWKYNDQVVIQHRGRVLKGRAPMASRSEINMHEMSKGNFSLKLLKLEKSDNGTYSCTVGATKVKIKLQVFEATRSSSESLLQGGNLILRINEVPGTTVTWSDNHRGSVTATGRRELKNSGHHLEIKNLQIEDSGTWRCHIKSPSASLTIPYEVKVIGFHNLNQETVYTAVNSSANFSYQMNNILQEMTKLKNIRGALMWKSEGESEYREKFNFNFSSGSLRLPKQMANLQFTANLQVKMPKVQFQDAGWYRCQLTLKQGSVKKDIHLVVMKVSAEPVGPLSEGVNVTLLCKLSVAVPAMAQLLWEHVNGTEKACQGPGDTEVKVKTRSVGLWRCSLSMNNSKMISTEYTVVEADEQNYVPIWAGVGVSPVLLLLAGLSIFTCTARQRRRRRAERMVRARRDLIERRTCQCQFFMVT</sequence>
<name>K7G8F0_PELSI</name>
<dbReference type="Pfam" id="PF12104">
    <property type="entry name" value="Tcell_CD4_C"/>
    <property type="match status" value="1"/>
</dbReference>